<gene>
    <name evidence="1" type="ORF">DPMN_181252</name>
</gene>
<sequence>MNPQPPEWLLKWGIKLTTSRVSNGRPELSNGPVSNPKTVEPELYQAQNGLCPEEDCDTRAVSSPEEVFCQTPGRQCPEVERIRDVSRDRPYTGANGVVGTVNEYDVLTSTSSGALWALQCGVWSFIRRSFKNKNENKIVWGGGYNRDERGDDVKKNGGEVGGGGICGGEGGGYNVGWGNLLDDVLKKNWGVGW</sequence>
<reference evidence="1" key="2">
    <citation type="submission" date="2020-11" db="EMBL/GenBank/DDBJ databases">
        <authorList>
            <person name="McCartney M.A."/>
            <person name="Auch B."/>
            <person name="Kono T."/>
            <person name="Mallez S."/>
            <person name="Becker A."/>
            <person name="Gohl D.M."/>
            <person name="Silverstein K.A.T."/>
            <person name="Koren S."/>
            <person name="Bechman K.B."/>
            <person name="Herman A."/>
            <person name="Abrahante J.E."/>
            <person name="Garbe J."/>
        </authorList>
    </citation>
    <scope>NUCLEOTIDE SEQUENCE</scope>
    <source>
        <strain evidence="1">Duluth1</strain>
        <tissue evidence="1">Whole animal</tissue>
    </source>
</reference>
<proteinExistence type="predicted"/>
<dbReference type="Proteomes" id="UP000828390">
    <property type="component" value="Unassembled WGS sequence"/>
</dbReference>
<comment type="caution">
    <text evidence="1">The sequence shown here is derived from an EMBL/GenBank/DDBJ whole genome shotgun (WGS) entry which is preliminary data.</text>
</comment>
<dbReference type="AlphaFoldDB" id="A0A9D4DE36"/>
<evidence type="ECO:0000313" key="2">
    <source>
        <dbReference type="Proteomes" id="UP000828390"/>
    </source>
</evidence>
<keyword evidence="2" id="KW-1185">Reference proteome</keyword>
<evidence type="ECO:0000313" key="1">
    <source>
        <dbReference type="EMBL" id="KAH3746835.1"/>
    </source>
</evidence>
<protein>
    <submittedName>
        <fullName evidence="1">Uncharacterized protein</fullName>
    </submittedName>
</protein>
<reference evidence="1" key="1">
    <citation type="journal article" date="2019" name="bioRxiv">
        <title>The Genome of the Zebra Mussel, Dreissena polymorpha: A Resource for Invasive Species Research.</title>
        <authorList>
            <person name="McCartney M.A."/>
            <person name="Auch B."/>
            <person name="Kono T."/>
            <person name="Mallez S."/>
            <person name="Zhang Y."/>
            <person name="Obille A."/>
            <person name="Becker A."/>
            <person name="Abrahante J.E."/>
            <person name="Garbe J."/>
            <person name="Badalamenti J.P."/>
            <person name="Herman A."/>
            <person name="Mangelson H."/>
            <person name="Liachko I."/>
            <person name="Sullivan S."/>
            <person name="Sone E.D."/>
            <person name="Koren S."/>
            <person name="Silverstein K.A.T."/>
            <person name="Beckman K.B."/>
            <person name="Gohl D.M."/>
        </authorList>
    </citation>
    <scope>NUCLEOTIDE SEQUENCE</scope>
    <source>
        <strain evidence="1">Duluth1</strain>
        <tissue evidence="1">Whole animal</tissue>
    </source>
</reference>
<accession>A0A9D4DE36</accession>
<dbReference type="EMBL" id="JAIWYP010000010">
    <property type="protein sequence ID" value="KAH3746835.1"/>
    <property type="molecule type" value="Genomic_DNA"/>
</dbReference>
<name>A0A9D4DE36_DREPO</name>
<organism evidence="1 2">
    <name type="scientific">Dreissena polymorpha</name>
    <name type="common">Zebra mussel</name>
    <name type="synonym">Mytilus polymorpha</name>
    <dbReference type="NCBI Taxonomy" id="45954"/>
    <lineage>
        <taxon>Eukaryota</taxon>
        <taxon>Metazoa</taxon>
        <taxon>Spiralia</taxon>
        <taxon>Lophotrochozoa</taxon>
        <taxon>Mollusca</taxon>
        <taxon>Bivalvia</taxon>
        <taxon>Autobranchia</taxon>
        <taxon>Heteroconchia</taxon>
        <taxon>Euheterodonta</taxon>
        <taxon>Imparidentia</taxon>
        <taxon>Neoheterodontei</taxon>
        <taxon>Myida</taxon>
        <taxon>Dreissenoidea</taxon>
        <taxon>Dreissenidae</taxon>
        <taxon>Dreissena</taxon>
    </lineage>
</organism>